<dbReference type="GO" id="GO:0046872">
    <property type="term" value="F:metal ion binding"/>
    <property type="evidence" value="ECO:0007669"/>
    <property type="project" value="UniProtKB-KW"/>
</dbReference>
<dbReference type="PANTHER" id="PTHR45765">
    <property type="entry name" value="METHIONINE--TRNA LIGASE"/>
    <property type="match status" value="1"/>
</dbReference>
<dbReference type="SUPFAM" id="SSF52374">
    <property type="entry name" value="Nucleotidylyl transferase"/>
    <property type="match status" value="1"/>
</dbReference>
<name>A0A2H3NTQ7_9BACT</name>
<dbReference type="PROSITE" id="PS50886">
    <property type="entry name" value="TRBD"/>
    <property type="match status" value="1"/>
</dbReference>
<keyword evidence="14 16" id="KW-0030">Aminoacyl-tRNA synthetase</keyword>
<keyword evidence="6 16" id="KW-0820">tRNA-binding</keyword>
<dbReference type="Pfam" id="PF01588">
    <property type="entry name" value="tRNA_bind"/>
    <property type="match status" value="1"/>
</dbReference>
<evidence type="ECO:0000256" key="11">
    <source>
        <dbReference type="ARBA" id="ARBA00022840"/>
    </source>
</evidence>
<comment type="catalytic activity">
    <reaction evidence="15 16">
        <text>tRNA(Met) + L-methionine + ATP = L-methionyl-tRNA(Met) + AMP + diphosphate</text>
        <dbReference type="Rhea" id="RHEA:13481"/>
        <dbReference type="Rhea" id="RHEA-COMP:9667"/>
        <dbReference type="Rhea" id="RHEA-COMP:9698"/>
        <dbReference type="ChEBI" id="CHEBI:30616"/>
        <dbReference type="ChEBI" id="CHEBI:33019"/>
        <dbReference type="ChEBI" id="CHEBI:57844"/>
        <dbReference type="ChEBI" id="CHEBI:78442"/>
        <dbReference type="ChEBI" id="CHEBI:78530"/>
        <dbReference type="ChEBI" id="CHEBI:456215"/>
        <dbReference type="EC" id="6.1.1.10"/>
    </reaction>
</comment>
<feature type="binding site" evidence="16">
    <location>
        <position position="150"/>
    </location>
    <ligand>
        <name>Zn(2+)</name>
        <dbReference type="ChEBI" id="CHEBI:29105"/>
    </ligand>
</feature>
<comment type="subcellular location">
    <subcellularLocation>
        <location evidence="2 16">Cytoplasm</location>
    </subcellularLocation>
</comment>
<dbReference type="GO" id="GO:0005524">
    <property type="term" value="F:ATP binding"/>
    <property type="evidence" value="ECO:0007669"/>
    <property type="project" value="UniProtKB-UniRule"/>
</dbReference>
<dbReference type="EC" id="6.1.1.10" evidence="16"/>
<dbReference type="GO" id="GO:0000049">
    <property type="term" value="F:tRNA binding"/>
    <property type="evidence" value="ECO:0007669"/>
    <property type="project" value="UniProtKB-UniRule"/>
</dbReference>
<gene>
    <name evidence="16" type="primary">metG</name>
    <name evidence="19" type="ORF">CRI93_02435</name>
</gene>
<keyword evidence="13 16" id="KW-0648">Protein biosynthesis</keyword>
<comment type="function">
    <text evidence="1 16">Is required not only for elongation of protein synthesis but also for the initiation of all mRNA translation through initiator tRNA(fMet) aminoacylation.</text>
</comment>
<dbReference type="Pfam" id="PF19303">
    <property type="entry name" value="Anticodon_3"/>
    <property type="match status" value="1"/>
</dbReference>
<evidence type="ECO:0000256" key="5">
    <source>
        <dbReference type="ARBA" id="ARBA00022490"/>
    </source>
</evidence>
<dbReference type="InterPro" id="IPR023458">
    <property type="entry name" value="Met-tRNA_ligase_1"/>
</dbReference>
<dbReference type="NCBIfam" id="TIGR00398">
    <property type="entry name" value="metG"/>
    <property type="match status" value="1"/>
</dbReference>
<dbReference type="NCBIfam" id="TIGR00399">
    <property type="entry name" value="metG_C_term"/>
    <property type="match status" value="1"/>
</dbReference>
<dbReference type="InterPro" id="IPR009080">
    <property type="entry name" value="tRNAsynth_Ia_anticodon-bd"/>
</dbReference>
<dbReference type="InterPro" id="IPR001412">
    <property type="entry name" value="aa-tRNA-synth_I_CS"/>
</dbReference>
<dbReference type="NCBIfam" id="NF001100">
    <property type="entry name" value="PRK00133.1"/>
    <property type="match status" value="1"/>
</dbReference>
<dbReference type="PRINTS" id="PR01041">
    <property type="entry name" value="TRNASYNTHMET"/>
</dbReference>
<evidence type="ECO:0000256" key="14">
    <source>
        <dbReference type="ARBA" id="ARBA00023146"/>
    </source>
</evidence>
<dbReference type="SUPFAM" id="SSF47323">
    <property type="entry name" value="Anticodon-binding domain of a subclass of class I aminoacyl-tRNA synthetases"/>
    <property type="match status" value="1"/>
</dbReference>
<dbReference type="SUPFAM" id="SSF57770">
    <property type="entry name" value="Methionyl-tRNA synthetase (MetRS), Zn-domain"/>
    <property type="match status" value="1"/>
</dbReference>
<evidence type="ECO:0000256" key="4">
    <source>
        <dbReference type="ARBA" id="ARBA00011738"/>
    </source>
</evidence>
<evidence type="ECO:0000256" key="17">
    <source>
        <dbReference type="SAM" id="MobiDB-lite"/>
    </source>
</evidence>
<dbReference type="InterPro" id="IPR033911">
    <property type="entry name" value="MetRS_core"/>
</dbReference>
<evidence type="ECO:0000256" key="3">
    <source>
        <dbReference type="ARBA" id="ARBA00008258"/>
    </source>
</evidence>
<dbReference type="CDD" id="cd02800">
    <property type="entry name" value="tRNA_bind_EcMetRS_like"/>
    <property type="match status" value="1"/>
</dbReference>
<feature type="domain" description="TRNA-binding" evidence="18">
    <location>
        <begin position="607"/>
        <end position="706"/>
    </location>
</feature>
<evidence type="ECO:0000256" key="13">
    <source>
        <dbReference type="ARBA" id="ARBA00022917"/>
    </source>
</evidence>
<evidence type="ECO:0000259" key="18">
    <source>
        <dbReference type="PROSITE" id="PS50886"/>
    </source>
</evidence>
<proteinExistence type="inferred from homology"/>
<dbReference type="InterPro" id="IPR041872">
    <property type="entry name" value="Anticodon_Met"/>
</dbReference>
<dbReference type="AlphaFoldDB" id="A0A2H3NTQ7"/>
<keyword evidence="12 16" id="KW-0694">RNA-binding</keyword>
<protein>
    <recommendedName>
        <fullName evidence="16">Methionine--tRNA ligase</fullName>
        <ecNumber evidence="16">6.1.1.10</ecNumber>
    </recommendedName>
    <alternativeName>
        <fullName evidence="16">Methionyl-tRNA synthetase</fullName>
        <shortName evidence="16">MetRS</shortName>
    </alternativeName>
</protein>
<dbReference type="InterPro" id="IPR012340">
    <property type="entry name" value="NA-bd_OB-fold"/>
</dbReference>
<dbReference type="Gene3D" id="1.10.730.10">
    <property type="entry name" value="Isoleucyl-tRNA Synthetase, Domain 1"/>
    <property type="match status" value="1"/>
</dbReference>
<dbReference type="FunFam" id="2.20.28.20:FF:000001">
    <property type="entry name" value="Methionine--tRNA ligase"/>
    <property type="match status" value="1"/>
</dbReference>
<dbReference type="InterPro" id="IPR014758">
    <property type="entry name" value="Met-tRNA_synth"/>
</dbReference>
<comment type="caution">
    <text evidence="19">The sequence shown here is derived from an EMBL/GenBank/DDBJ whole genome shotgun (WGS) entry which is preliminary data.</text>
</comment>
<feature type="binding site" evidence="16">
    <location>
        <position position="160"/>
    </location>
    <ligand>
        <name>Zn(2+)</name>
        <dbReference type="ChEBI" id="CHEBI:29105"/>
    </ligand>
</feature>
<organism evidence="19 20">
    <name type="scientific">Longimonas halophila</name>
    <dbReference type="NCBI Taxonomy" id="1469170"/>
    <lineage>
        <taxon>Bacteria</taxon>
        <taxon>Pseudomonadati</taxon>
        <taxon>Rhodothermota</taxon>
        <taxon>Rhodothermia</taxon>
        <taxon>Rhodothermales</taxon>
        <taxon>Salisaetaceae</taxon>
        <taxon>Longimonas</taxon>
    </lineage>
</organism>
<dbReference type="SUPFAM" id="SSF50249">
    <property type="entry name" value="Nucleic acid-binding proteins"/>
    <property type="match status" value="1"/>
</dbReference>
<comment type="cofactor">
    <cofactor evidence="16">
        <name>Zn(2+)</name>
        <dbReference type="ChEBI" id="CHEBI:29105"/>
    </cofactor>
    <text evidence="16">Binds 1 zinc ion per subunit.</text>
</comment>
<evidence type="ECO:0000256" key="2">
    <source>
        <dbReference type="ARBA" id="ARBA00004496"/>
    </source>
</evidence>
<comment type="similarity">
    <text evidence="3 16">Belongs to the class-I aminoacyl-tRNA synthetase family. MetG type 1 subfamily.</text>
</comment>
<dbReference type="Pfam" id="PF09334">
    <property type="entry name" value="tRNA-synt_1g"/>
    <property type="match status" value="1"/>
</dbReference>
<dbReference type="FunFam" id="2.40.50.140:FF:000042">
    <property type="entry name" value="Methionine--tRNA ligase"/>
    <property type="match status" value="1"/>
</dbReference>
<keyword evidence="9 16" id="KW-0547">Nucleotide-binding</keyword>
<keyword evidence="8 16" id="KW-0479">Metal-binding</keyword>
<evidence type="ECO:0000256" key="7">
    <source>
        <dbReference type="ARBA" id="ARBA00022598"/>
    </source>
</evidence>
<keyword evidence="10 16" id="KW-0862">Zinc</keyword>
<evidence type="ECO:0000313" key="20">
    <source>
        <dbReference type="Proteomes" id="UP000221024"/>
    </source>
</evidence>
<dbReference type="PANTHER" id="PTHR45765:SF1">
    <property type="entry name" value="METHIONINE--TRNA LIGASE, CYTOPLASMIC"/>
    <property type="match status" value="1"/>
</dbReference>
<dbReference type="Proteomes" id="UP000221024">
    <property type="component" value="Unassembled WGS sequence"/>
</dbReference>
<dbReference type="InterPro" id="IPR015413">
    <property type="entry name" value="Methionyl/Leucyl_tRNA_Synth"/>
</dbReference>
<dbReference type="Gene3D" id="2.20.28.20">
    <property type="entry name" value="Methionyl-tRNA synthetase, Zn-domain"/>
    <property type="match status" value="1"/>
</dbReference>
<feature type="compositionally biased region" description="Acidic residues" evidence="17">
    <location>
        <begin position="580"/>
        <end position="595"/>
    </location>
</feature>
<evidence type="ECO:0000256" key="1">
    <source>
        <dbReference type="ARBA" id="ARBA00003314"/>
    </source>
</evidence>
<evidence type="ECO:0000256" key="16">
    <source>
        <dbReference type="HAMAP-Rule" id="MF_00098"/>
    </source>
</evidence>
<feature type="binding site" evidence="16">
    <location>
        <position position="346"/>
    </location>
    <ligand>
        <name>ATP</name>
        <dbReference type="ChEBI" id="CHEBI:30616"/>
    </ligand>
</feature>
<dbReference type="InterPro" id="IPR004495">
    <property type="entry name" value="Met-tRNA-synth_bsu_C"/>
</dbReference>
<dbReference type="InterPro" id="IPR014729">
    <property type="entry name" value="Rossmann-like_a/b/a_fold"/>
</dbReference>
<dbReference type="OrthoDB" id="9810191at2"/>
<dbReference type="CDD" id="cd00814">
    <property type="entry name" value="MetRS_core"/>
    <property type="match status" value="1"/>
</dbReference>
<evidence type="ECO:0000256" key="15">
    <source>
        <dbReference type="ARBA" id="ARBA00047364"/>
    </source>
</evidence>
<evidence type="ECO:0000313" key="19">
    <source>
        <dbReference type="EMBL" id="PEN09606.1"/>
    </source>
</evidence>
<dbReference type="Gene3D" id="2.40.50.140">
    <property type="entry name" value="Nucleic acid-binding proteins"/>
    <property type="match status" value="1"/>
</dbReference>
<dbReference type="CDD" id="cd07957">
    <property type="entry name" value="Anticodon_Ia_Met"/>
    <property type="match status" value="1"/>
</dbReference>
<dbReference type="InterPro" id="IPR029038">
    <property type="entry name" value="MetRS_Zn"/>
</dbReference>
<dbReference type="HAMAP" id="MF_00098">
    <property type="entry name" value="Met_tRNA_synth_type1"/>
    <property type="match status" value="1"/>
</dbReference>
<dbReference type="GO" id="GO:0005829">
    <property type="term" value="C:cytosol"/>
    <property type="evidence" value="ECO:0007669"/>
    <property type="project" value="TreeGrafter"/>
</dbReference>
<comment type="subunit">
    <text evidence="4 16">Homodimer.</text>
</comment>
<feature type="short sequence motif" description="'KMSKS' region" evidence="16">
    <location>
        <begin position="343"/>
        <end position="347"/>
    </location>
</feature>
<keyword evidence="20" id="KW-1185">Reference proteome</keyword>
<accession>A0A2H3NTQ7</accession>
<evidence type="ECO:0000256" key="12">
    <source>
        <dbReference type="ARBA" id="ARBA00022884"/>
    </source>
</evidence>
<feature type="region of interest" description="Disordered" evidence="17">
    <location>
        <begin position="573"/>
        <end position="599"/>
    </location>
</feature>
<reference evidence="19 20" key="1">
    <citation type="submission" date="2017-10" db="EMBL/GenBank/DDBJ databases">
        <title>Draft genome of Longimonas halophila.</title>
        <authorList>
            <person name="Goh K.M."/>
            <person name="Shamsir M.S."/>
            <person name="Lim S.W."/>
        </authorList>
    </citation>
    <scope>NUCLEOTIDE SEQUENCE [LARGE SCALE GENOMIC DNA]</scope>
    <source>
        <strain evidence="19 20">KCTC 42399</strain>
    </source>
</reference>
<evidence type="ECO:0000256" key="10">
    <source>
        <dbReference type="ARBA" id="ARBA00022833"/>
    </source>
</evidence>
<dbReference type="GO" id="GO:0004825">
    <property type="term" value="F:methionine-tRNA ligase activity"/>
    <property type="evidence" value="ECO:0007669"/>
    <property type="project" value="UniProtKB-UniRule"/>
</dbReference>
<evidence type="ECO:0000256" key="8">
    <source>
        <dbReference type="ARBA" id="ARBA00022723"/>
    </source>
</evidence>
<keyword evidence="7 16" id="KW-0436">Ligase</keyword>
<dbReference type="RefSeq" id="WP_098061004.1">
    <property type="nucleotide sequence ID" value="NZ_PDEP01000001.1"/>
</dbReference>
<feature type="short sequence motif" description="'HIGH' region" evidence="16">
    <location>
        <begin position="15"/>
        <end position="25"/>
    </location>
</feature>
<evidence type="ECO:0000256" key="9">
    <source>
        <dbReference type="ARBA" id="ARBA00022741"/>
    </source>
</evidence>
<dbReference type="Gene3D" id="3.40.50.620">
    <property type="entry name" value="HUPs"/>
    <property type="match status" value="1"/>
</dbReference>
<dbReference type="EMBL" id="PDEP01000001">
    <property type="protein sequence ID" value="PEN09606.1"/>
    <property type="molecule type" value="Genomic_DNA"/>
</dbReference>
<feature type="binding site" evidence="16">
    <location>
        <position position="163"/>
    </location>
    <ligand>
        <name>Zn(2+)</name>
        <dbReference type="ChEBI" id="CHEBI:29105"/>
    </ligand>
</feature>
<keyword evidence="5 16" id="KW-0963">Cytoplasm</keyword>
<sequence length="706" mass="79482">MPDPNTRLTVTAALPYANGPLHIGHLAGAYLPADLYVRYQRLTGRDVAFVCGSDEMGVAILMRALREDRTPQDIVDTYHPLIKESFERFGMSFDHYGRTTDDLHAETTRDFFRTLDNKDAFTLHTKEQLYDPKAEMFLADRFVMGTCPKCGYEEAYGDQCEQCGATLSPDELIDPRSTLTDATPELRETTHWYLPLDQMQEKLESWIATHPEWKNNVRGQIQSWFNDGLQARAITRDVPWGVPVPRDVAERHGIDAEGKVIYVWFDAPIGYISITKRWAEAQGDPGRWRDYWQDDNTELIHFVGKDNIVFHGLMFPAMLQAHGNYVLPENVPANEFLNLEGKKLSTSRNWAVWLHEYLDDFEDTQGVDMLRYALATTLPETKDADFSWESFQNRVNGELADVLGNFVNRTLTFADRYFDGAVPPLTDPTDTDQAVLDALAEAPADIADSYNDFRMREAVTKTMALARRGNKYFNDTEPWHTRKSDPPACANTVHVCLQVCAALGVLMDPVVPHAAARLRQMLNLTDVRTSTPDPDPAPRGWHEAGTALLEPGHPLNDPVILFNKLDDDRMDAQRDKLGTDDTDTADSEPTPEEQGYESPKDTIEFGDFMDLDLRVGEITHAEPIEEADKLLRLEVDLGYEERQILAGIAQHMEPEAIIGKRVTVVANLAPKTMFGLESQGMVLMGEDRDGNLSLLTTGSEPGSVVR</sequence>
<dbReference type="PROSITE" id="PS00178">
    <property type="entry name" value="AA_TRNA_LIGASE_I"/>
    <property type="match status" value="1"/>
</dbReference>
<dbReference type="GO" id="GO:0006431">
    <property type="term" value="P:methionyl-tRNA aminoacylation"/>
    <property type="evidence" value="ECO:0007669"/>
    <property type="project" value="UniProtKB-UniRule"/>
</dbReference>
<evidence type="ECO:0000256" key="6">
    <source>
        <dbReference type="ARBA" id="ARBA00022555"/>
    </source>
</evidence>
<keyword evidence="11 16" id="KW-0067">ATP-binding</keyword>
<dbReference type="InterPro" id="IPR002547">
    <property type="entry name" value="tRNA-bd_dom"/>
</dbReference>
<feature type="binding site" evidence="16">
    <location>
        <position position="147"/>
    </location>
    <ligand>
        <name>Zn(2+)</name>
        <dbReference type="ChEBI" id="CHEBI:29105"/>
    </ligand>
</feature>